<protein>
    <recommendedName>
        <fullName evidence="2">TonB-dependent transporter Oar-like beta-barrel domain-containing protein</fullName>
    </recommendedName>
</protein>
<dbReference type="InterPro" id="IPR039426">
    <property type="entry name" value="TonB-dep_rcpt-like"/>
</dbReference>
<gene>
    <name evidence="3" type="ORF">GCM10011507_18550</name>
</gene>
<dbReference type="GO" id="GO:0044718">
    <property type="term" value="P:siderophore transmembrane transport"/>
    <property type="evidence" value="ECO:0007669"/>
    <property type="project" value="TreeGrafter"/>
</dbReference>
<dbReference type="EMBL" id="BMJB01000001">
    <property type="protein sequence ID" value="GGA67309.1"/>
    <property type="molecule type" value="Genomic_DNA"/>
</dbReference>
<evidence type="ECO:0000313" key="3">
    <source>
        <dbReference type="EMBL" id="GGA67309.1"/>
    </source>
</evidence>
<feature type="compositionally biased region" description="Polar residues" evidence="1">
    <location>
        <begin position="744"/>
        <end position="762"/>
    </location>
</feature>
<dbReference type="Proteomes" id="UP000648801">
    <property type="component" value="Unassembled WGS sequence"/>
</dbReference>
<accession>A0A916W587</accession>
<dbReference type="InterPro" id="IPR057601">
    <property type="entry name" value="Oar-like_b-barrel"/>
</dbReference>
<dbReference type="PANTHER" id="PTHR30069">
    <property type="entry name" value="TONB-DEPENDENT OUTER MEMBRANE RECEPTOR"/>
    <property type="match status" value="1"/>
</dbReference>
<dbReference type="GO" id="GO:0015344">
    <property type="term" value="F:siderophore uptake transmembrane transporter activity"/>
    <property type="evidence" value="ECO:0007669"/>
    <property type="project" value="TreeGrafter"/>
</dbReference>
<reference evidence="3" key="1">
    <citation type="journal article" date="2014" name="Int. J. Syst. Evol. Microbiol.">
        <title>Complete genome sequence of Corynebacterium casei LMG S-19264T (=DSM 44701T), isolated from a smear-ripened cheese.</title>
        <authorList>
            <consortium name="US DOE Joint Genome Institute (JGI-PGF)"/>
            <person name="Walter F."/>
            <person name="Albersmeier A."/>
            <person name="Kalinowski J."/>
            <person name="Ruckert C."/>
        </authorList>
    </citation>
    <scope>NUCLEOTIDE SEQUENCE</scope>
    <source>
        <strain evidence="3">CGMCC 1.15447</strain>
    </source>
</reference>
<dbReference type="PANTHER" id="PTHR30069:SF46">
    <property type="entry name" value="OAR PROTEIN"/>
    <property type="match status" value="1"/>
</dbReference>
<dbReference type="AlphaFoldDB" id="A0A916W587"/>
<dbReference type="Pfam" id="PF25183">
    <property type="entry name" value="OMP_b-brl_4"/>
    <property type="match status" value="1"/>
</dbReference>
<sequence length="1101" mass="117128">MATGVENTTTANSVGAYVFLNITPDSRFTLAATAPGFAVQKIPEFALVVGQAATIDFVLTVGSQNTVVTVQGTAPQLEATSANLGTVVGTKQVNDLPLNGRDFTQLLAFTPGVSPVNNGQGGPGQGSYATPEPSNQNSTIPSVNGQGNRSDYFFTDGLSNFGAFHSVYAVPPIIDEIQEFKVVSHADSAEYGSVLGGVVNVVTKSGTNDLHGSAFEYFRDAGMDAHQAFTGTASAPSFTQNEFGGVVGGPVRLPKLYNGRNKTFFFGAYQGFRFSQTEANFIRVPTAAQLAGDESDWPTQIFNPFTTAPDPLHPGEFTRQPYAGNQITPDPNMVAWAKFVYPAAGPVLDAAGHNATDSTPTTQTINQWTARIDQKLGNNDTVWFRYSRDTSVLSESGGVPGLINSVIVPNRNYGGSYVHVFSPSLVLQLEFGRTEVGDNAILEFTKSTQALISQIGFSPSFVGDFAAAPGRNFLPGLDIAGGGVGGSSTYASPGENYALHPDVPNANQYAGVLTKTFGNHTISIGGGFITNKFYSPITTDNITYAAEQTGNPENSAQGGNPLASFLLNVPEAADRRNVVTETRPGGVMSEFLQDSWRVTNSLTINAGLRYDLTFFPPVGTTKQIGVNGGPETGDIDFNTGTYIIQKLPPACSVRGFAPCIPGNGTLPANVVVSPNDKIMHNTYTNVGPHLGFAYKLADRTVIHGAAGIVYDNWAGVLQLAQNIDGLWPDIGQQEPTGLNVPTDASPTPTVTSQNPLASSGSGTFVPAPTPFTQQGFEYDPRMKNPYSEQWNFGVQRLISSSTTATVNYVGSSTHRLDVGGIYGGALTPGTGPIQPRQLFPYIAPTFYDRSTGRGNYNALQASLERRFTNGLSYSVSYTWSKSINVGGDGYFGVEGGVPQDPYNPGRFDRSVSGLDLTNILAVNTVYEIPIGKGKRFSTGNGVVDYILGNWQINNIFQAHSGTAFTPLDGNDVANTGALGFVAYEHLNVVGNPALSHRSAAKWFNTGAYAVPAFGTYGNAGRNSLRGPSYWDWDSSVFRQFPVGEGRQFEFRAEAFNLANHVNLGLPDGTITDGPAFGTISGTAYGNTSLNRQLQIAVKFIF</sequence>
<dbReference type="InterPro" id="IPR037066">
    <property type="entry name" value="Plug_dom_sf"/>
</dbReference>
<feature type="region of interest" description="Disordered" evidence="1">
    <location>
        <begin position="114"/>
        <end position="146"/>
    </location>
</feature>
<organism evidence="3 4">
    <name type="scientific">Edaphobacter acidisoli</name>
    <dbReference type="NCBI Taxonomy" id="2040573"/>
    <lineage>
        <taxon>Bacteria</taxon>
        <taxon>Pseudomonadati</taxon>
        <taxon>Acidobacteriota</taxon>
        <taxon>Terriglobia</taxon>
        <taxon>Terriglobales</taxon>
        <taxon>Acidobacteriaceae</taxon>
        <taxon>Edaphobacter</taxon>
    </lineage>
</organism>
<evidence type="ECO:0000313" key="4">
    <source>
        <dbReference type="Proteomes" id="UP000648801"/>
    </source>
</evidence>
<keyword evidence="4" id="KW-1185">Reference proteome</keyword>
<evidence type="ECO:0000256" key="1">
    <source>
        <dbReference type="SAM" id="MobiDB-lite"/>
    </source>
</evidence>
<feature type="compositionally biased region" description="Polar residues" evidence="1">
    <location>
        <begin position="132"/>
        <end position="146"/>
    </location>
</feature>
<name>A0A916W587_9BACT</name>
<dbReference type="GO" id="GO:0009279">
    <property type="term" value="C:cell outer membrane"/>
    <property type="evidence" value="ECO:0007669"/>
    <property type="project" value="TreeGrafter"/>
</dbReference>
<dbReference type="Gene3D" id="2.170.130.10">
    <property type="entry name" value="TonB-dependent receptor, plug domain"/>
    <property type="match status" value="1"/>
</dbReference>
<feature type="domain" description="TonB-dependent transporter Oar-like beta-barrel" evidence="2">
    <location>
        <begin position="202"/>
        <end position="1094"/>
    </location>
</feature>
<evidence type="ECO:0000259" key="2">
    <source>
        <dbReference type="Pfam" id="PF25183"/>
    </source>
</evidence>
<proteinExistence type="predicted"/>
<reference evidence="3" key="2">
    <citation type="submission" date="2020-09" db="EMBL/GenBank/DDBJ databases">
        <authorList>
            <person name="Sun Q."/>
            <person name="Zhou Y."/>
        </authorList>
    </citation>
    <scope>NUCLEOTIDE SEQUENCE</scope>
    <source>
        <strain evidence="3">CGMCC 1.15447</strain>
    </source>
</reference>
<comment type="caution">
    <text evidence="3">The sequence shown here is derived from an EMBL/GenBank/DDBJ whole genome shotgun (WGS) entry which is preliminary data.</text>
</comment>
<feature type="region of interest" description="Disordered" evidence="1">
    <location>
        <begin position="744"/>
        <end position="764"/>
    </location>
</feature>
<dbReference type="SUPFAM" id="SSF56935">
    <property type="entry name" value="Porins"/>
    <property type="match status" value="1"/>
</dbReference>